<name>A0A645BF75_9ZZZZ</name>
<accession>A0A645BF75</accession>
<proteinExistence type="predicted"/>
<dbReference type="EMBL" id="VSSQ01019328">
    <property type="protein sequence ID" value="MPM63301.1"/>
    <property type="molecule type" value="Genomic_DNA"/>
</dbReference>
<evidence type="ECO:0008006" key="2">
    <source>
        <dbReference type="Google" id="ProtNLM"/>
    </source>
</evidence>
<dbReference type="NCBIfam" id="TIGR04183">
    <property type="entry name" value="Por_Secre_tail"/>
    <property type="match status" value="1"/>
</dbReference>
<gene>
    <name evidence="1" type="ORF">SDC9_110181</name>
</gene>
<evidence type="ECO:0000313" key="1">
    <source>
        <dbReference type="EMBL" id="MPM63301.1"/>
    </source>
</evidence>
<comment type="caution">
    <text evidence="1">The sequence shown here is derived from an EMBL/GenBank/DDBJ whole genome shotgun (WGS) entry which is preliminary data.</text>
</comment>
<dbReference type="InterPro" id="IPR026444">
    <property type="entry name" value="Secre_tail"/>
</dbReference>
<reference evidence="1" key="1">
    <citation type="submission" date="2019-08" db="EMBL/GenBank/DDBJ databases">
        <authorList>
            <person name="Kucharzyk K."/>
            <person name="Murdoch R.W."/>
            <person name="Higgins S."/>
            <person name="Loffler F."/>
        </authorList>
    </citation>
    <scope>NUCLEOTIDE SEQUENCE</scope>
</reference>
<dbReference type="AlphaFoldDB" id="A0A645BF75"/>
<sequence>MKYTKPAEGAEVSAVVEVKGGGLTDYRYISLINSAATGLSANTLKANIFGRTGTIMVVVDDPALVEVFSFDGKMVSRQQLTGNAEIGMEKGLYLVRLNNGTGCKVEKVFVR</sequence>
<protein>
    <recommendedName>
        <fullName evidence="2">Secretion system C-terminal sorting domain-containing protein</fullName>
    </recommendedName>
</protein>
<organism evidence="1">
    <name type="scientific">bioreactor metagenome</name>
    <dbReference type="NCBI Taxonomy" id="1076179"/>
    <lineage>
        <taxon>unclassified sequences</taxon>
        <taxon>metagenomes</taxon>
        <taxon>ecological metagenomes</taxon>
    </lineage>
</organism>